<organism evidence="1 2">
    <name type="scientific">Trichonephila inaurata madagascariensis</name>
    <dbReference type="NCBI Taxonomy" id="2747483"/>
    <lineage>
        <taxon>Eukaryota</taxon>
        <taxon>Metazoa</taxon>
        <taxon>Ecdysozoa</taxon>
        <taxon>Arthropoda</taxon>
        <taxon>Chelicerata</taxon>
        <taxon>Arachnida</taxon>
        <taxon>Araneae</taxon>
        <taxon>Araneomorphae</taxon>
        <taxon>Entelegynae</taxon>
        <taxon>Araneoidea</taxon>
        <taxon>Nephilidae</taxon>
        <taxon>Trichonephila</taxon>
        <taxon>Trichonephila inaurata</taxon>
    </lineage>
</organism>
<accession>A0A8X6Y3I9</accession>
<dbReference type="Proteomes" id="UP000886998">
    <property type="component" value="Unassembled WGS sequence"/>
</dbReference>
<reference evidence="1" key="1">
    <citation type="submission" date="2020-08" db="EMBL/GenBank/DDBJ databases">
        <title>Multicomponent nature underlies the extraordinary mechanical properties of spider dragline silk.</title>
        <authorList>
            <person name="Kono N."/>
            <person name="Nakamura H."/>
            <person name="Mori M."/>
            <person name="Yoshida Y."/>
            <person name="Ohtoshi R."/>
            <person name="Malay A.D."/>
            <person name="Moran D.A.P."/>
            <person name="Tomita M."/>
            <person name="Numata K."/>
            <person name="Arakawa K."/>
        </authorList>
    </citation>
    <scope>NUCLEOTIDE SEQUENCE</scope>
</reference>
<dbReference type="AlphaFoldDB" id="A0A8X6Y3I9"/>
<protein>
    <submittedName>
        <fullName evidence="1">Uncharacterized protein</fullName>
    </submittedName>
</protein>
<comment type="caution">
    <text evidence="1">The sequence shown here is derived from an EMBL/GenBank/DDBJ whole genome shotgun (WGS) entry which is preliminary data.</text>
</comment>
<gene>
    <name evidence="1" type="ORF">TNIN_248191</name>
</gene>
<evidence type="ECO:0000313" key="2">
    <source>
        <dbReference type="Proteomes" id="UP000886998"/>
    </source>
</evidence>
<dbReference type="EMBL" id="BMAV01015399">
    <property type="protein sequence ID" value="GFY64767.1"/>
    <property type="molecule type" value="Genomic_DNA"/>
</dbReference>
<sequence length="82" mass="9208">MNSSKNPPLRITDNVLLSSLHGRIPSFFPLERGSRVKKGTEVSLLFFDKHCSVPNWGRPPPIILVPTHKLQRFGDIFVLLGS</sequence>
<evidence type="ECO:0000313" key="1">
    <source>
        <dbReference type="EMBL" id="GFY64767.1"/>
    </source>
</evidence>
<proteinExistence type="predicted"/>
<name>A0A8X6Y3I9_9ARAC</name>
<keyword evidence="2" id="KW-1185">Reference proteome</keyword>